<sequence>MKLKINKLTWLLILGLSFWGCSEEKELPAISVTSFLVGGSTPEVVNDVYQDIPLDQPMTFRFSAAIDQASIQGAVSFKKINDGTSTDVNFSQSLIAQNRELVIFPQGLLESNSRYQISLSALRGANGEQVNNFQLDFSTARAGLEVASIEIENAKPVHSNRILDTPLNLLGKVTFTGTINQNQNFASRIRIIGPTNVSLTFSVQEDGKLEFRSNAPLRDFSKYTLTIESGITGPDGDTKERQIRELFTLPSAQDKFPRIPTEELLTKVQQQTFRYFWDFAHPASGMTRERNTSGNLVTVGGSGFGVMTIIVGIERGFISREQGVERWRKIVDFLESADRFHGAWSHWIDGNTGKMLPFSQFDNGGDLVETALMIQGLLTVRQYLNEQSPAEKVIIDKITKLWEEVEWSWYTRGNQNVLYWHWSPQHQWAMNLQISGYNESLIAYVLAAASPTFPIEKIVYDNGWARNGGMRNGNSFYNIPLPLGVNYGGSLFFSHYSFLGLDPRNMVDQYANYWTQGVNHTLINRMYCVTNPLGFAGYRDNSWGLTASDNHAGYSAHSPTNDRGVITPTAALSSIPYTPEESIAAMEFFYYKLGDRLWGEYGFYDAFNQTEDWFASSYLAIDQGPIVLMIENYRTALLWDLLMQDQDVRQGLNKLGFTY</sequence>
<dbReference type="Pfam" id="PF10091">
    <property type="entry name" value="Glycoamylase"/>
    <property type="match status" value="1"/>
</dbReference>
<accession>A0ABV8EM43</accession>
<evidence type="ECO:0000259" key="3">
    <source>
        <dbReference type="Pfam" id="PF13205"/>
    </source>
</evidence>
<dbReference type="InterPro" id="IPR019282">
    <property type="entry name" value="Glycoamylase-like_cons_dom"/>
</dbReference>
<name>A0ABV8EM43_9BACT</name>
<keyword evidence="1" id="KW-0732">Signal</keyword>
<organism evidence="4 5">
    <name type="scientific">Belliella kenyensis</name>
    <dbReference type="NCBI Taxonomy" id="1472724"/>
    <lineage>
        <taxon>Bacteria</taxon>
        <taxon>Pseudomonadati</taxon>
        <taxon>Bacteroidota</taxon>
        <taxon>Cytophagia</taxon>
        <taxon>Cytophagales</taxon>
        <taxon>Cyclobacteriaceae</taxon>
        <taxon>Belliella</taxon>
    </lineage>
</organism>
<dbReference type="RefSeq" id="WP_241296580.1">
    <property type="nucleotide sequence ID" value="NZ_JAKZGR010000015.1"/>
</dbReference>
<dbReference type="Proteomes" id="UP001595766">
    <property type="component" value="Unassembled WGS sequence"/>
</dbReference>
<evidence type="ECO:0000259" key="2">
    <source>
        <dbReference type="Pfam" id="PF10091"/>
    </source>
</evidence>
<feature type="domain" description="Glycoamylase-like" evidence="2">
    <location>
        <begin position="432"/>
        <end position="644"/>
    </location>
</feature>
<dbReference type="Gene3D" id="1.50.10.140">
    <property type="match status" value="1"/>
</dbReference>
<gene>
    <name evidence="4" type="ORF">ACFOUP_09430</name>
</gene>
<protein>
    <submittedName>
        <fullName evidence="4">Glucoamylase family protein</fullName>
    </submittedName>
</protein>
<reference evidence="5" key="1">
    <citation type="journal article" date="2019" name="Int. J. Syst. Evol. Microbiol.">
        <title>The Global Catalogue of Microorganisms (GCM) 10K type strain sequencing project: providing services to taxonomists for standard genome sequencing and annotation.</title>
        <authorList>
            <consortium name="The Broad Institute Genomics Platform"/>
            <consortium name="The Broad Institute Genome Sequencing Center for Infectious Disease"/>
            <person name="Wu L."/>
            <person name="Ma J."/>
        </authorList>
    </citation>
    <scope>NUCLEOTIDE SEQUENCE [LARGE SCALE GENOMIC DNA]</scope>
    <source>
        <strain evidence="5">CECT 8551</strain>
    </source>
</reference>
<evidence type="ECO:0000313" key="4">
    <source>
        <dbReference type="EMBL" id="MFC3976594.1"/>
    </source>
</evidence>
<dbReference type="InterPro" id="IPR032812">
    <property type="entry name" value="SbsA_Ig"/>
</dbReference>
<feature type="domain" description="SbsA Ig-like" evidence="3">
    <location>
        <begin position="50"/>
        <end position="139"/>
    </location>
</feature>
<dbReference type="Pfam" id="PF13205">
    <property type="entry name" value="Big_5"/>
    <property type="match status" value="1"/>
</dbReference>
<comment type="caution">
    <text evidence="4">The sequence shown here is derived from an EMBL/GenBank/DDBJ whole genome shotgun (WGS) entry which is preliminary data.</text>
</comment>
<evidence type="ECO:0000256" key="1">
    <source>
        <dbReference type="ARBA" id="ARBA00022729"/>
    </source>
</evidence>
<proteinExistence type="predicted"/>
<evidence type="ECO:0000313" key="5">
    <source>
        <dbReference type="Proteomes" id="UP001595766"/>
    </source>
</evidence>
<keyword evidence="5" id="KW-1185">Reference proteome</keyword>
<dbReference type="EMBL" id="JBHSAV010000043">
    <property type="protein sequence ID" value="MFC3976594.1"/>
    <property type="molecule type" value="Genomic_DNA"/>
</dbReference>